<evidence type="ECO:0000313" key="7">
    <source>
        <dbReference type="EMBL" id="KAJ8603922.1"/>
    </source>
</evidence>
<proteinExistence type="inferred from homology"/>
<reference evidence="7" key="1">
    <citation type="submission" date="2023-01" db="EMBL/GenBank/DDBJ databases">
        <title>Metagenome sequencing of chrysophaentin producing Chrysophaeum taylorii.</title>
        <authorList>
            <person name="Davison J."/>
            <person name="Bewley C."/>
        </authorList>
    </citation>
    <scope>NUCLEOTIDE SEQUENCE</scope>
    <source>
        <strain evidence="7">NIES-1699</strain>
    </source>
</reference>
<dbReference type="FunFam" id="2.20.25.420:FF:000001">
    <property type="entry name" value="Zinc finger protein ZPR1"/>
    <property type="match status" value="1"/>
</dbReference>
<dbReference type="GO" id="GO:0008270">
    <property type="term" value="F:zinc ion binding"/>
    <property type="evidence" value="ECO:0007669"/>
    <property type="project" value="UniProtKB-KW"/>
</dbReference>
<evidence type="ECO:0000259" key="6">
    <source>
        <dbReference type="SMART" id="SM00709"/>
    </source>
</evidence>
<name>A0AAD7UEJ5_9STRA</name>
<evidence type="ECO:0000256" key="4">
    <source>
        <dbReference type="ARBA" id="ARBA00022833"/>
    </source>
</evidence>
<dbReference type="FunFam" id="2.60.120.1040:FF:000006">
    <property type="entry name" value="Zinc finger protein zpr1"/>
    <property type="match status" value="1"/>
</dbReference>
<feature type="compositionally biased region" description="Acidic residues" evidence="5">
    <location>
        <begin position="430"/>
        <end position="449"/>
    </location>
</feature>
<evidence type="ECO:0000313" key="8">
    <source>
        <dbReference type="Proteomes" id="UP001230188"/>
    </source>
</evidence>
<dbReference type="Pfam" id="PF03367">
    <property type="entry name" value="Zn_ribbon_ZPR1"/>
    <property type="match status" value="2"/>
</dbReference>
<feature type="compositionally biased region" description="Basic and acidic residues" evidence="5">
    <location>
        <begin position="486"/>
        <end position="514"/>
    </location>
</feature>
<keyword evidence="8" id="KW-1185">Reference proteome</keyword>
<comment type="caution">
    <text evidence="7">The sequence shown here is derived from an EMBL/GenBank/DDBJ whole genome shotgun (WGS) entry which is preliminary data.</text>
</comment>
<dbReference type="Proteomes" id="UP001230188">
    <property type="component" value="Unassembled WGS sequence"/>
</dbReference>
<feature type="domain" description="Zinc finger ZPR1-type" evidence="6">
    <location>
        <begin position="255"/>
        <end position="416"/>
    </location>
</feature>
<accession>A0AAD7UEJ5</accession>
<dbReference type="GO" id="GO:0005634">
    <property type="term" value="C:nucleus"/>
    <property type="evidence" value="ECO:0007669"/>
    <property type="project" value="TreeGrafter"/>
</dbReference>
<keyword evidence="2" id="KW-0479">Metal-binding</keyword>
<evidence type="ECO:0000256" key="5">
    <source>
        <dbReference type="SAM" id="MobiDB-lite"/>
    </source>
</evidence>
<dbReference type="Pfam" id="PF22794">
    <property type="entry name" value="jr-ZPR1"/>
    <property type="match status" value="2"/>
</dbReference>
<comment type="similarity">
    <text evidence="1">Belongs to the ZPR1 family.</text>
</comment>
<dbReference type="PANTHER" id="PTHR10876:SF0">
    <property type="entry name" value="ZINC FINGER PROTEIN ZPR1"/>
    <property type="match status" value="1"/>
</dbReference>
<protein>
    <recommendedName>
        <fullName evidence="6">Zinc finger ZPR1-type domain-containing protein</fullName>
    </recommendedName>
</protein>
<dbReference type="NCBIfam" id="TIGR00310">
    <property type="entry name" value="ZPR1_znf"/>
    <property type="match status" value="2"/>
</dbReference>
<dbReference type="AlphaFoldDB" id="A0AAD7UEJ5"/>
<evidence type="ECO:0000256" key="1">
    <source>
        <dbReference type="ARBA" id="ARBA00008354"/>
    </source>
</evidence>
<dbReference type="EMBL" id="JAQMWT010000343">
    <property type="protein sequence ID" value="KAJ8603922.1"/>
    <property type="molecule type" value="Genomic_DNA"/>
</dbReference>
<dbReference type="SMART" id="SM00709">
    <property type="entry name" value="Zpr1"/>
    <property type="match status" value="2"/>
</dbReference>
<dbReference type="PANTHER" id="PTHR10876">
    <property type="entry name" value="ZINC FINGER PROTEIN ZPR1"/>
    <property type="match status" value="1"/>
</dbReference>
<keyword evidence="4" id="KW-0862">Zinc</keyword>
<feature type="region of interest" description="Disordered" evidence="5">
    <location>
        <begin position="430"/>
        <end position="514"/>
    </location>
</feature>
<evidence type="ECO:0000256" key="2">
    <source>
        <dbReference type="ARBA" id="ARBA00022723"/>
    </source>
</evidence>
<dbReference type="Gene3D" id="2.60.120.1040">
    <property type="entry name" value="ZPR1, A/B domain"/>
    <property type="match status" value="2"/>
</dbReference>
<keyword evidence="3" id="KW-0863">Zinc-finger</keyword>
<sequence>MTSSWEAKAIGDLACEVAGTSLDDEEVCDEGTTLEGTSVIPGSLCMRCGGSGVTRMMLTKIPHFRELIVSSFECDDCGERNTEVQFGGEIQELGCRYAVNCRDASDLDRQVIKSDSARVALPSIEVEIPAATQRGVISTVEGILTRAANELEAMQPVVVDALRRMAAGEEVPFELRLEDPSGNSFVQPKAGLDPEEDPDLDVARFERSDADNVSLGLHPGGAAPVREGGGTAKAGKSIEGVERLDEDHELMTFAVKCPHCGVDGEERMCCTKIPHFKECVIMSFSCAECGFRNAEVKAGGAVPLRGVRAKLACRDARDLRRDILKSDTASLEIPDLGLQLTRGTLGSIYTTVEGALQKIRASLAEGNPFAAGDSADPDAKERFREFLARLDALVEGTTFPFELHLSDPLANSFIGPRRSDAVGHDPLATFEEEESQREEDDDDDDDDDGLEVREYDRTWEEEEELGLHDIDTAGVNDLPVIDEEAEKPTADMVDHPRPDYARGCDDDAPRSILR</sequence>
<gene>
    <name evidence="7" type="ORF">CTAYLR_009716</name>
</gene>
<dbReference type="InterPro" id="IPR056180">
    <property type="entry name" value="ZPR1_jr_dom"/>
</dbReference>
<organism evidence="7 8">
    <name type="scientific">Chrysophaeum taylorii</name>
    <dbReference type="NCBI Taxonomy" id="2483200"/>
    <lineage>
        <taxon>Eukaryota</taxon>
        <taxon>Sar</taxon>
        <taxon>Stramenopiles</taxon>
        <taxon>Ochrophyta</taxon>
        <taxon>Pelagophyceae</taxon>
        <taxon>Pelagomonadales</taxon>
        <taxon>Pelagomonadaceae</taxon>
        <taxon>Chrysophaeum</taxon>
    </lineage>
</organism>
<dbReference type="InterPro" id="IPR042451">
    <property type="entry name" value="ZPR1_A/B_dom"/>
</dbReference>
<dbReference type="Gene3D" id="2.20.25.420">
    <property type="entry name" value="ZPR1, zinc finger domain"/>
    <property type="match status" value="2"/>
</dbReference>
<evidence type="ECO:0000256" key="3">
    <source>
        <dbReference type="ARBA" id="ARBA00022771"/>
    </source>
</evidence>
<feature type="domain" description="Zinc finger ZPR1-type" evidence="6">
    <location>
        <begin position="43"/>
        <end position="188"/>
    </location>
</feature>
<dbReference type="InterPro" id="IPR042452">
    <property type="entry name" value="ZPR1_Znf1/2"/>
</dbReference>
<dbReference type="InterPro" id="IPR004457">
    <property type="entry name" value="Znf_ZPR1"/>
</dbReference>
<dbReference type="InterPro" id="IPR040141">
    <property type="entry name" value="ZPR1"/>
</dbReference>